<accession>A0AAN1QED9</accession>
<dbReference type="Proteomes" id="UP000267614">
    <property type="component" value="Chromosome"/>
</dbReference>
<dbReference type="RefSeq" id="WP_005893581.1">
    <property type="nucleotide sequence ID" value="NZ_CP033604.1"/>
</dbReference>
<evidence type="ECO:0000313" key="2">
    <source>
        <dbReference type="Proteomes" id="UP000267614"/>
    </source>
</evidence>
<reference evidence="1 2" key="1">
    <citation type="submission" date="2018-11" db="EMBL/GenBank/DDBJ databases">
        <title>Complete genome sequence of multidrug-resistant Aeromonas veronii strain MS-18-37.</title>
        <authorList>
            <person name="Abdelhamed H."/>
            <person name="Lawrence M."/>
            <person name="Waldbieser G."/>
        </authorList>
    </citation>
    <scope>NUCLEOTIDE SEQUENCE [LARGE SCALE GENOMIC DNA]</scope>
    <source>
        <strain evidence="1 2">MS-18-37</strain>
    </source>
</reference>
<dbReference type="AlphaFoldDB" id="A0AAN1QED9"/>
<proteinExistence type="predicted"/>
<dbReference type="EMBL" id="CP033604">
    <property type="protein sequence ID" value="AYV37632.1"/>
    <property type="molecule type" value="Genomic_DNA"/>
</dbReference>
<protein>
    <submittedName>
        <fullName evidence="1">Uncharacterized protein</fullName>
    </submittedName>
</protein>
<evidence type="ECO:0000313" key="1">
    <source>
        <dbReference type="EMBL" id="AYV37632.1"/>
    </source>
</evidence>
<name>A0AAN1QED9_AERVE</name>
<gene>
    <name evidence="1" type="ORF">EFI48_12910</name>
</gene>
<sequence>MNIFFMTIYINNDLQVKIMLQFSVTLEEIKDEGFDIVAAALFDDVERKYTTDWGVTGPIIQDLGVSLNYQGADKGLKLFSRNSSERDFDWMASYGDATEFSHSPLIAAIKAIASQRSGDISIQLSHTNVSDYVIDEWTIVSQLLEGSNCHEVEEDERINFYIFKSKSSENEKKMFQDLINLIEKLDGLSISEKIGPIGQVEAVIVEHI</sequence>
<organism evidence="1 2">
    <name type="scientific">Aeromonas veronii</name>
    <dbReference type="NCBI Taxonomy" id="654"/>
    <lineage>
        <taxon>Bacteria</taxon>
        <taxon>Pseudomonadati</taxon>
        <taxon>Pseudomonadota</taxon>
        <taxon>Gammaproteobacteria</taxon>
        <taxon>Aeromonadales</taxon>
        <taxon>Aeromonadaceae</taxon>
        <taxon>Aeromonas</taxon>
    </lineage>
</organism>